<dbReference type="GO" id="GO:0043565">
    <property type="term" value="F:sequence-specific DNA binding"/>
    <property type="evidence" value="ECO:0007669"/>
    <property type="project" value="TreeGrafter"/>
</dbReference>
<evidence type="ECO:0000256" key="5">
    <source>
        <dbReference type="ARBA" id="ARBA00023242"/>
    </source>
</evidence>
<dbReference type="PROSITE" id="PS51370">
    <property type="entry name" value="R"/>
    <property type="match status" value="1"/>
</dbReference>
<comment type="subcellular location">
    <subcellularLocation>
        <location evidence="1">Nucleus</location>
    </subcellularLocation>
</comment>
<name>A0AAP0F8P9_9MAGN</name>
<dbReference type="Pfam" id="PF03634">
    <property type="entry name" value="TCP"/>
    <property type="match status" value="2"/>
</dbReference>
<evidence type="ECO:0000259" key="6">
    <source>
        <dbReference type="PROSITE" id="PS51369"/>
    </source>
</evidence>
<dbReference type="PROSITE" id="PS51369">
    <property type="entry name" value="TCP"/>
    <property type="match status" value="1"/>
</dbReference>
<keyword evidence="5" id="KW-0539">Nucleus</keyword>
<dbReference type="InterPro" id="IPR005333">
    <property type="entry name" value="Transcription_factor_TCP"/>
</dbReference>
<feature type="domain" description="R" evidence="7">
    <location>
        <begin position="189"/>
        <end position="206"/>
    </location>
</feature>
<evidence type="ECO:0000256" key="3">
    <source>
        <dbReference type="ARBA" id="ARBA00023125"/>
    </source>
</evidence>
<evidence type="ECO:0000259" key="7">
    <source>
        <dbReference type="PROSITE" id="PS51370"/>
    </source>
</evidence>
<evidence type="ECO:0000256" key="2">
    <source>
        <dbReference type="ARBA" id="ARBA00023015"/>
    </source>
</evidence>
<dbReference type="PANTHER" id="PTHR31072:SF93">
    <property type="entry name" value="TRANSCRIPTION FACTOR TCP24"/>
    <property type="match status" value="1"/>
</dbReference>
<accession>A0AAP0F8P9</accession>
<evidence type="ECO:0000256" key="1">
    <source>
        <dbReference type="ARBA" id="ARBA00004123"/>
    </source>
</evidence>
<keyword evidence="3" id="KW-0238">DNA-binding</keyword>
<dbReference type="AlphaFoldDB" id="A0AAP0F8P9"/>
<protein>
    <submittedName>
        <fullName evidence="8">Uncharacterized protein</fullName>
    </submittedName>
</protein>
<dbReference type="InterPro" id="IPR017888">
    <property type="entry name" value="CYC/TB1_R_domain"/>
</dbReference>
<dbReference type="PANTHER" id="PTHR31072">
    <property type="entry name" value="TRANSCRIPTION FACTOR TCP4-RELATED"/>
    <property type="match status" value="1"/>
</dbReference>
<feature type="domain" description="TCP" evidence="6">
    <location>
        <begin position="91"/>
        <end position="149"/>
    </location>
</feature>
<dbReference type="GO" id="GO:2000032">
    <property type="term" value="P:regulation of secondary shoot formation"/>
    <property type="evidence" value="ECO:0007669"/>
    <property type="project" value="TreeGrafter"/>
</dbReference>
<gene>
    <name evidence="8" type="ORF">Syun_022965</name>
</gene>
<dbReference type="EMBL" id="JBBNAF010000010">
    <property type="protein sequence ID" value="KAK9106954.1"/>
    <property type="molecule type" value="Genomic_DNA"/>
</dbReference>
<reference evidence="8 9" key="1">
    <citation type="submission" date="2024-01" db="EMBL/GenBank/DDBJ databases">
        <title>Genome assemblies of Stephania.</title>
        <authorList>
            <person name="Yang L."/>
        </authorList>
    </citation>
    <scope>NUCLEOTIDE SEQUENCE [LARGE SCALE GENOMIC DNA]</scope>
    <source>
        <strain evidence="8">YNDBR</strain>
        <tissue evidence="8">Leaf</tissue>
    </source>
</reference>
<dbReference type="InterPro" id="IPR017887">
    <property type="entry name" value="TF_TCP_subgr"/>
</dbReference>
<keyword evidence="9" id="KW-1185">Reference proteome</keyword>
<dbReference type="Proteomes" id="UP001420932">
    <property type="component" value="Unassembled WGS sequence"/>
</dbReference>
<comment type="caution">
    <text evidence="8">The sequence shown here is derived from an EMBL/GenBank/DDBJ whole genome shotgun (WGS) entry which is preliminary data.</text>
</comment>
<evidence type="ECO:0000313" key="9">
    <source>
        <dbReference type="Proteomes" id="UP001420932"/>
    </source>
</evidence>
<keyword evidence="2" id="KW-0805">Transcription regulation</keyword>
<keyword evidence="4" id="KW-0804">Transcription</keyword>
<proteinExistence type="predicted"/>
<dbReference type="GO" id="GO:0003700">
    <property type="term" value="F:DNA-binding transcription factor activity"/>
    <property type="evidence" value="ECO:0007669"/>
    <property type="project" value="InterPro"/>
</dbReference>
<organism evidence="8 9">
    <name type="scientific">Stephania yunnanensis</name>
    <dbReference type="NCBI Taxonomy" id="152371"/>
    <lineage>
        <taxon>Eukaryota</taxon>
        <taxon>Viridiplantae</taxon>
        <taxon>Streptophyta</taxon>
        <taxon>Embryophyta</taxon>
        <taxon>Tracheophyta</taxon>
        <taxon>Spermatophyta</taxon>
        <taxon>Magnoliopsida</taxon>
        <taxon>Ranunculales</taxon>
        <taxon>Menispermaceae</taxon>
        <taxon>Menispermoideae</taxon>
        <taxon>Cissampelideae</taxon>
        <taxon>Stephania</taxon>
    </lineage>
</organism>
<evidence type="ECO:0000313" key="8">
    <source>
        <dbReference type="EMBL" id="KAK9106954.1"/>
    </source>
</evidence>
<sequence length="328" mass="37374">MFRHDEYYPKQDLSSIFSHPFNAEDDQQQKQFFPSQLLPQQRLSSVQLLATTTTSDDHALHNKYSRTANGDKGSASGAPSKRAITKRFGRKKDQHSKIVTAQGIRDRRMRLSLEVAHKFFTLQDMLGFDKASNTVDWLLTNSMSAIKELAHQESVSHHHYPNGGDDQIEKRTKGGLSCKSAAFHHLVVKESRAKRRERARERTIEKMRNRTEETSCISHSQVAVLDQACPHIIEDSFMNKSSALGITEISTSRPSSNFIKNHENINVRVSDNLSADTAGNNIDDRILLDTIFFAATNIHDYQSSFEDVELYGKSCWEIYRKLINPNFD</sequence>
<evidence type="ECO:0000256" key="4">
    <source>
        <dbReference type="ARBA" id="ARBA00023163"/>
    </source>
</evidence>
<dbReference type="GO" id="GO:0005634">
    <property type="term" value="C:nucleus"/>
    <property type="evidence" value="ECO:0007669"/>
    <property type="project" value="UniProtKB-SubCell"/>
</dbReference>